<proteinExistence type="predicted"/>
<protein>
    <submittedName>
        <fullName evidence="1">Uncharacterized protein</fullName>
    </submittedName>
</protein>
<dbReference type="AlphaFoldDB" id="A0A8T2NXP9"/>
<evidence type="ECO:0000313" key="1">
    <source>
        <dbReference type="EMBL" id="KAG9345833.1"/>
    </source>
</evidence>
<reference evidence="1" key="1">
    <citation type="thesis" date="2021" institute="BYU ScholarsArchive" country="Provo, UT, USA">
        <title>Applications of and Algorithms for Genome Assembly and Genomic Analyses with an Emphasis on Marine Teleosts.</title>
        <authorList>
            <person name="Pickett B.D."/>
        </authorList>
    </citation>
    <scope>NUCLEOTIDE SEQUENCE</scope>
    <source>
        <strain evidence="1">HI-2016</strain>
    </source>
</reference>
<comment type="caution">
    <text evidence="1">The sequence shown here is derived from an EMBL/GenBank/DDBJ whole genome shotgun (WGS) entry which is preliminary data.</text>
</comment>
<gene>
    <name evidence="1" type="ORF">JZ751_008989</name>
</gene>
<dbReference type="EMBL" id="JAFBMS010000017">
    <property type="protein sequence ID" value="KAG9345833.1"/>
    <property type="molecule type" value="Genomic_DNA"/>
</dbReference>
<sequence>MSFSLSRESCGEETLKERIALWCPVTPEWGWGWSWGREGWIVGRKQYAGLTSEQGKLGPEYSPLSPAGGLQHAPRRMEPQGYLRTAPPVAVACLQTPGAQCTSLSRQ</sequence>
<name>A0A8T2NXP9_9TELE</name>
<keyword evidence="2" id="KW-1185">Reference proteome</keyword>
<dbReference type="Proteomes" id="UP000824540">
    <property type="component" value="Unassembled WGS sequence"/>
</dbReference>
<organism evidence="1 2">
    <name type="scientific">Albula glossodonta</name>
    <name type="common">roundjaw bonefish</name>
    <dbReference type="NCBI Taxonomy" id="121402"/>
    <lineage>
        <taxon>Eukaryota</taxon>
        <taxon>Metazoa</taxon>
        <taxon>Chordata</taxon>
        <taxon>Craniata</taxon>
        <taxon>Vertebrata</taxon>
        <taxon>Euteleostomi</taxon>
        <taxon>Actinopterygii</taxon>
        <taxon>Neopterygii</taxon>
        <taxon>Teleostei</taxon>
        <taxon>Albuliformes</taxon>
        <taxon>Albulidae</taxon>
        <taxon>Albula</taxon>
    </lineage>
</organism>
<accession>A0A8T2NXP9</accession>
<evidence type="ECO:0000313" key="2">
    <source>
        <dbReference type="Proteomes" id="UP000824540"/>
    </source>
</evidence>